<evidence type="ECO:0000313" key="2">
    <source>
        <dbReference type="EMBL" id="OUJ74154.1"/>
    </source>
</evidence>
<dbReference type="Pfam" id="PF13568">
    <property type="entry name" value="OMP_b-brl_2"/>
    <property type="match status" value="1"/>
</dbReference>
<protein>
    <recommendedName>
        <fullName evidence="1">Outer membrane protein beta-barrel domain-containing protein</fullName>
    </recommendedName>
</protein>
<reference evidence="2 3" key="1">
    <citation type="submission" date="2017-01" db="EMBL/GenBank/DDBJ databases">
        <title>A new Hymenobacter.</title>
        <authorList>
            <person name="Liang Y."/>
            <person name="Feng F."/>
        </authorList>
    </citation>
    <scope>NUCLEOTIDE SEQUENCE [LARGE SCALE GENOMIC DNA]</scope>
    <source>
        <strain evidence="2">MIMBbqt21</strain>
    </source>
</reference>
<comment type="caution">
    <text evidence="2">The sequence shown here is derived from an EMBL/GenBank/DDBJ whole genome shotgun (WGS) entry which is preliminary data.</text>
</comment>
<dbReference type="InterPro" id="IPR025665">
    <property type="entry name" value="Beta-barrel_OMP_2"/>
</dbReference>
<evidence type="ECO:0000259" key="1">
    <source>
        <dbReference type="Pfam" id="PF13568"/>
    </source>
</evidence>
<evidence type="ECO:0000313" key="3">
    <source>
        <dbReference type="Proteomes" id="UP000194873"/>
    </source>
</evidence>
<accession>A0A243WEI7</accession>
<keyword evidence="3" id="KW-1185">Reference proteome</keyword>
<dbReference type="AlphaFoldDB" id="A0A243WEI7"/>
<dbReference type="Proteomes" id="UP000194873">
    <property type="component" value="Unassembled WGS sequence"/>
</dbReference>
<dbReference type="EMBL" id="MTSE01000004">
    <property type="protein sequence ID" value="OUJ74154.1"/>
    <property type="molecule type" value="Genomic_DNA"/>
</dbReference>
<gene>
    <name evidence="2" type="ORF">BXP70_10470</name>
</gene>
<organism evidence="2 3">
    <name type="scientific">Hymenobacter crusticola</name>
    <dbReference type="NCBI Taxonomy" id="1770526"/>
    <lineage>
        <taxon>Bacteria</taxon>
        <taxon>Pseudomonadati</taxon>
        <taxon>Bacteroidota</taxon>
        <taxon>Cytophagia</taxon>
        <taxon>Cytophagales</taxon>
        <taxon>Hymenobacteraceae</taxon>
        <taxon>Hymenobacter</taxon>
    </lineage>
</organism>
<proteinExistence type="predicted"/>
<sequence length="227" mass="25248">MTKLVMDYNACRQPQQPSIPTHHPYGLHTAFGLKAGLNASSFTTDTDPFVGKHQDFIGYQAGVFFRFYSQSKFSVLIEPTYLALRSGYGPASLYNGYAYYTTNQRASIHYSQVQIPLLFRYTTGHSSLRPFVNGGISYGLNFSNRSVRNFHYTADNKQAPAPADDSRPIMTPDTRSAGLVAGAGLLVYQPALPVVSVELRFDRMLDSFGSLSTTYHNSLRLDLGIMF</sequence>
<name>A0A243WEI7_9BACT</name>
<feature type="domain" description="Outer membrane protein beta-barrel" evidence="1">
    <location>
        <begin position="29"/>
        <end position="202"/>
    </location>
</feature>